<dbReference type="CDD" id="cd00520">
    <property type="entry name" value="RRF"/>
    <property type="match status" value="1"/>
</dbReference>
<keyword evidence="10" id="KW-1185">Reference proteome</keyword>
<dbReference type="RefSeq" id="WP_028355956.1">
    <property type="nucleotide sequence ID" value="NZ_NEVT01000006.1"/>
</dbReference>
<dbReference type="SUPFAM" id="SSF55194">
    <property type="entry name" value="Ribosome recycling factor, RRF"/>
    <property type="match status" value="1"/>
</dbReference>
<dbReference type="FunFam" id="1.10.132.20:FF:000001">
    <property type="entry name" value="Ribosome-recycling factor"/>
    <property type="match status" value="1"/>
</dbReference>
<feature type="domain" description="Ribosome recycling factor" evidence="8">
    <location>
        <begin position="21"/>
        <end position="184"/>
    </location>
</feature>
<dbReference type="Gene3D" id="1.10.132.20">
    <property type="entry name" value="Ribosome-recycling factor"/>
    <property type="match status" value="1"/>
</dbReference>
<dbReference type="GO" id="GO:0002184">
    <property type="term" value="P:cytoplasmic translational termination"/>
    <property type="evidence" value="ECO:0007669"/>
    <property type="project" value="TreeGrafter"/>
</dbReference>
<dbReference type="PANTHER" id="PTHR20982">
    <property type="entry name" value="RIBOSOME RECYCLING FACTOR"/>
    <property type="match status" value="1"/>
</dbReference>
<keyword evidence="3 6" id="KW-0963">Cytoplasm</keyword>
<comment type="subcellular location">
    <subcellularLocation>
        <location evidence="1 6">Cytoplasm</location>
    </subcellularLocation>
</comment>
<evidence type="ECO:0000256" key="1">
    <source>
        <dbReference type="ARBA" id="ARBA00004496"/>
    </source>
</evidence>
<accession>A0A261VP85</accession>
<dbReference type="GO" id="GO:0005829">
    <property type="term" value="C:cytosol"/>
    <property type="evidence" value="ECO:0007669"/>
    <property type="project" value="GOC"/>
</dbReference>
<evidence type="ECO:0000313" key="10">
    <source>
        <dbReference type="Proteomes" id="UP000215633"/>
    </source>
</evidence>
<sequence>MSVAEIRKSAETRMVKSLDTLKVNLSKIRTGRAHTGILDHVQVEYYGSPVPVSQVANVNLVDARTISVQPYEKPMAAAIEKAIRESDLGLNPMAMGDSIRVPMPALTEERRRDLTKVVKSEGEDAKIAVRNLRREANEALKKLVKDKEISEDDERRAQDDIQKLTDRHVTEIDKLIAQKEAEIMTV</sequence>
<protein>
    <recommendedName>
        <fullName evidence="6">Ribosome-recycling factor</fullName>
        <shortName evidence="6">RRF</shortName>
    </recommendedName>
    <alternativeName>
        <fullName evidence="6">Ribosome-releasing factor</fullName>
    </alternativeName>
</protein>
<feature type="coiled-coil region" evidence="7">
    <location>
        <begin position="122"/>
        <end position="167"/>
    </location>
</feature>
<comment type="caution">
    <text evidence="9">The sequence shown here is derived from an EMBL/GenBank/DDBJ whole genome shotgun (WGS) entry which is preliminary data.</text>
</comment>
<dbReference type="Pfam" id="PF01765">
    <property type="entry name" value="RRF"/>
    <property type="match status" value="1"/>
</dbReference>
<dbReference type="HAMAP" id="MF_00040">
    <property type="entry name" value="RRF"/>
    <property type="match status" value="1"/>
</dbReference>
<dbReference type="Gene3D" id="3.30.1360.40">
    <property type="match status" value="1"/>
</dbReference>
<dbReference type="AlphaFoldDB" id="A0A261VP85"/>
<keyword evidence="4 6" id="KW-0648">Protein biosynthesis</keyword>
<evidence type="ECO:0000256" key="6">
    <source>
        <dbReference type="HAMAP-Rule" id="MF_00040"/>
    </source>
</evidence>
<name>A0A261VP85_9BORD</name>
<dbReference type="InterPro" id="IPR036191">
    <property type="entry name" value="RRF_sf"/>
</dbReference>
<comment type="similarity">
    <text evidence="2 6">Belongs to the RRF family.</text>
</comment>
<dbReference type="InterPro" id="IPR023584">
    <property type="entry name" value="Ribosome_recyc_fac_dom"/>
</dbReference>
<proteinExistence type="inferred from homology"/>
<dbReference type="InterPro" id="IPR002661">
    <property type="entry name" value="Ribosome_recyc_fac"/>
</dbReference>
<reference evidence="10" key="1">
    <citation type="submission" date="2017-05" db="EMBL/GenBank/DDBJ databases">
        <title>Complete and WGS of Bordetella genogroups.</title>
        <authorList>
            <person name="Spilker T."/>
            <person name="Lipuma J."/>
        </authorList>
    </citation>
    <scope>NUCLEOTIDE SEQUENCE [LARGE SCALE GENOMIC DNA]</scope>
    <source>
        <strain evidence="10">AU8256</strain>
    </source>
</reference>
<dbReference type="FunFam" id="3.30.1360.40:FF:000001">
    <property type="entry name" value="Ribosome-recycling factor"/>
    <property type="match status" value="1"/>
</dbReference>
<evidence type="ECO:0000313" key="9">
    <source>
        <dbReference type="EMBL" id="OZI75946.1"/>
    </source>
</evidence>
<evidence type="ECO:0000256" key="3">
    <source>
        <dbReference type="ARBA" id="ARBA00022490"/>
    </source>
</evidence>
<gene>
    <name evidence="6" type="primary">frr</name>
    <name evidence="9" type="ORF">CAL24_12180</name>
</gene>
<dbReference type="PANTHER" id="PTHR20982:SF3">
    <property type="entry name" value="MITOCHONDRIAL RIBOSOME RECYCLING FACTOR PSEUDO 1"/>
    <property type="match status" value="1"/>
</dbReference>
<dbReference type="GO" id="GO:0043023">
    <property type="term" value="F:ribosomal large subunit binding"/>
    <property type="evidence" value="ECO:0007669"/>
    <property type="project" value="TreeGrafter"/>
</dbReference>
<evidence type="ECO:0000259" key="8">
    <source>
        <dbReference type="Pfam" id="PF01765"/>
    </source>
</evidence>
<evidence type="ECO:0000256" key="2">
    <source>
        <dbReference type="ARBA" id="ARBA00005912"/>
    </source>
</evidence>
<dbReference type="EMBL" id="NEVT01000006">
    <property type="protein sequence ID" value="OZI75946.1"/>
    <property type="molecule type" value="Genomic_DNA"/>
</dbReference>
<dbReference type="NCBIfam" id="TIGR00496">
    <property type="entry name" value="frr"/>
    <property type="match status" value="1"/>
</dbReference>
<evidence type="ECO:0000256" key="4">
    <source>
        <dbReference type="ARBA" id="ARBA00022917"/>
    </source>
</evidence>
<organism evidence="9 10">
    <name type="scientific">Bordetella genomosp. 2</name>
    <dbReference type="NCBI Taxonomy" id="1983456"/>
    <lineage>
        <taxon>Bacteria</taxon>
        <taxon>Pseudomonadati</taxon>
        <taxon>Pseudomonadota</taxon>
        <taxon>Betaproteobacteria</taxon>
        <taxon>Burkholderiales</taxon>
        <taxon>Alcaligenaceae</taxon>
        <taxon>Bordetella</taxon>
    </lineage>
</organism>
<evidence type="ECO:0000256" key="7">
    <source>
        <dbReference type="SAM" id="Coils"/>
    </source>
</evidence>
<evidence type="ECO:0000256" key="5">
    <source>
        <dbReference type="ARBA" id="ARBA00025050"/>
    </source>
</evidence>
<keyword evidence="7" id="KW-0175">Coiled coil</keyword>
<dbReference type="Proteomes" id="UP000215633">
    <property type="component" value="Unassembled WGS sequence"/>
</dbReference>
<comment type="function">
    <text evidence="5 6">Responsible for the release of ribosomes from messenger RNA at the termination of protein biosynthesis. May increase the efficiency of translation by recycling ribosomes from one round of translation to another.</text>
</comment>